<feature type="region of interest" description="Disordered" evidence="1">
    <location>
        <begin position="322"/>
        <end position="364"/>
    </location>
</feature>
<protein>
    <submittedName>
        <fullName evidence="3">Uncharacterized protein</fullName>
    </submittedName>
</protein>
<evidence type="ECO:0000313" key="4">
    <source>
        <dbReference type="Proteomes" id="UP000693970"/>
    </source>
</evidence>
<feature type="region of interest" description="Disordered" evidence="1">
    <location>
        <begin position="211"/>
        <end position="234"/>
    </location>
</feature>
<evidence type="ECO:0000256" key="1">
    <source>
        <dbReference type="SAM" id="MobiDB-lite"/>
    </source>
</evidence>
<reference evidence="3" key="1">
    <citation type="journal article" date="2021" name="Sci. Rep.">
        <title>Diploid genomic architecture of Nitzschia inconspicua, an elite biomass production diatom.</title>
        <authorList>
            <person name="Oliver A."/>
            <person name="Podell S."/>
            <person name="Pinowska A."/>
            <person name="Traller J.C."/>
            <person name="Smith S.R."/>
            <person name="McClure R."/>
            <person name="Beliaev A."/>
            <person name="Bohutskyi P."/>
            <person name="Hill E.A."/>
            <person name="Rabines A."/>
            <person name="Zheng H."/>
            <person name="Allen L.Z."/>
            <person name="Kuo A."/>
            <person name="Grigoriev I.V."/>
            <person name="Allen A.E."/>
            <person name="Hazlebeck D."/>
            <person name="Allen E.E."/>
        </authorList>
    </citation>
    <scope>NUCLEOTIDE SEQUENCE</scope>
    <source>
        <strain evidence="3">Hildebrandi</strain>
    </source>
</reference>
<dbReference type="Proteomes" id="UP000693970">
    <property type="component" value="Unassembled WGS sequence"/>
</dbReference>
<dbReference type="EMBL" id="JAGRRH010000014">
    <property type="protein sequence ID" value="KAG7359009.1"/>
    <property type="molecule type" value="Genomic_DNA"/>
</dbReference>
<feature type="chain" id="PRO_5039931596" evidence="2">
    <location>
        <begin position="35"/>
        <end position="455"/>
    </location>
</feature>
<feature type="signal peptide" evidence="2">
    <location>
        <begin position="1"/>
        <end position="34"/>
    </location>
</feature>
<evidence type="ECO:0000256" key="2">
    <source>
        <dbReference type="SAM" id="SignalP"/>
    </source>
</evidence>
<comment type="caution">
    <text evidence="3">The sequence shown here is derived from an EMBL/GenBank/DDBJ whole genome shotgun (WGS) entry which is preliminary data.</text>
</comment>
<reference evidence="3" key="2">
    <citation type="submission" date="2021-04" db="EMBL/GenBank/DDBJ databases">
        <authorList>
            <person name="Podell S."/>
        </authorList>
    </citation>
    <scope>NUCLEOTIDE SEQUENCE</scope>
    <source>
        <strain evidence="3">Hildebrandi</strain>
    </source>
</reference>
<proteinExistence type="predicted"/>
<sequence length="455" mass="48298">MVSRPGHLHFLNFQSMFFSVVVVAILCTKFTIEAQESFFDFGICACTPSTYDFQLDVSQGCPASEPVGLIRGAGVESVECSVVSTSSETTDLVPASIQSIMVQELRQDNTVAVSQSIEGDFRDGDAFRYISVSADLEDIRGAVDIPKILRFDVSGTNEDGDEVSHTMVMKFTNDCENYPVIQAGGRAGWIRFLETIPPNLELCAAVSQTTQAPSTMPSDLPSMVPSNQPSEAKEDSSIVTAPCTICPVIEECIQSPNELYPNVNNTAMQVTCGEVEQFALFSSDLTTEECSLLQANVQSGFCGGCGGNNCLSVDGVSQAANPPTTSFPTASPTLQPTTSSPSVSPSGFPSQAPSISFPSVTPSTATNRGPLSHLYELPPEWRAESEVLVSCSLCPGGCVQSPDELFPKMEEGMEVSCGVVEDFAFSVGLSISDCTLLKTYLFLGSCGGCGSNDCT</sequence>
<evidence type="ECO:0000313" key="3">
    <source>
        <dbReference type="EMBL" id="KAG7359009.1"/>
    </source>
</evidence>
<feature type="compositionally biased region" description="Low complexity" evidence="1">
    <location>
        <begin position="322"/>
        <end position="350"/>
    </location>
</feature>
<feature type="compositionally biased region" description="Polar residues" evidence="1">
    <location>
        <begin position="351"/>
        <end position="364"/>
    </location>
</feature>
<organism evidence="3 4">
    <name type="scientific">Nitzschia inconspicua</name>
    <dbReference type="NCBI Taxonomy" id="303405"/>
    <lineage>
        <taxon>Eukaryota</taxon>
        <taxon>Sar</taxon>
        <taxon>Stramenopiles</taxon>
        <taxon>Ochrophyta</taxon>
        <taxon>Bacillariophyta</taxon>
        <taxon>Bacillariophyceae</taxon>
        <taxon>Bacillariophycidae</taxon>
        <taxon>Bacillariales</taxon>
        <taxon>Bacillariaceae</taxon>
        <taxon>Nitzschia</taxon>
    </lineage>
</organism>
<dbReference type="AlphaFoldDB" id="A0A9K3PVT3"/>
<name>A0A9K3PVT3_9STRA</name>
<keyword evidence="4" id="KW-1185">Reference proteome</keyword>
<accession>A0A9K3PVT3</accession>
<keyword evidence="2" id="KW-0732">Signal</keyword>
<gene>
    <name evidence="3" type="ORF">IV203_015598</name>
</gene>